<feature type="transmembrane region" description="Helical" evidence="1">
    <location>
        <begin position="21"/>
        <end position="42"/>
    </location>
</feature>
<name>A0ABS6D2E4_9FIRM</name>
<evidence type="ECO:0000313" key="2">
    <source>
        <dbReference type="EMBL" id="MBU3875669.1"/>
    </source>
</evidence>
<reference evidence="2 3" key="1">
    <citation type="submission" date="2021-06" db="EMBL/GenBank/DDBJ databases">
        <title>Faecalicatena sp. nov. isolated from porcine feces.</title>
        <authorList>
            <person name="Oh B.S."/>
            <person name="Lee J.H."/>
        </authorList>
    </citation>
    <scope>NUCLEOTIDE SEQUENCE [LARGE SCALE GENOMIC DNA]</scope>
    <source>
        <strain evidence="2 3">AGMB00832</strain>
    </source>
</reference>
<organism evidence="2 3">
    <name type="scientific">Faecalicatena faecalis</name>
    <dbReference type="NCBI Taxonomy" id="2726362"/>
    <lineage>
        <taxon>Bacteria</taxon>
        <taxon>Bacillati</taxon>
        <taxon>Bacillota</taxon>
        <taxon>Clostridia</taxon>
        <taxon>Lachnospirales</taxon>
        <taxon>Lachnospiraceae</taxon>
        <taxon>Faecalicatena</taxon>
    </lineage>
</organism>
<keyword evidence="1" id="KW-0812">Transmembrane</keyword>
<protein>
    <submittedName>
        <fullName evidence="2">Uncharacterized protein</fullName>
    </submittedName>
</protein>
<keyword evidence="1" id="KW-1133">Transmembrane helix</keyword>
<sequence length="141" mass="15906">MKRTTKEQRRRENKVLKALTQIAAIIALSLAGLLLFMLFIWYRAQAQPPRTDEELAAQIEREQGKPLSIEIPKPETEGSITIYTPDGATHGYFGEIDILNDGTDGHQIQIECGGWLVGEYQHGEPAYTEESEGSYEKQKNQ</sequence>
<dbReference type="EMBL" id="JABACJ020000005">
    <property type="protein sequence ID" value="MBU3875669.1"/>
    <property type="molecule type" value="Genomic_DNA"/>
</dbReference>
<accession>A0ABS6D2E4</accession>
<dbReference type="Proteomes" id="UP000723714">
    <property type="component" value="Unassembled WGS sequence"/>
</dbReference>
<evidence type="ECO:0000313" key="3">
    <source>
        <dbReference type="Proteomes" id="UP000723714"/>
    </source>
</evidence>
<comment type="caution">
    <text evidence="2">The sequence shown here is derived from an EMBL/GenBank/DDBJ whole genome shotgun (WGS) entry which is preliminary data.</text>
</comment>
<proteinExistence type="predicted"/>
<gene>
    <name evidence="2" type="ORF">HGO97_007580</name>
</gene>
<evidence type="ECO:0000256" key="1">
    <source>
        <dbReference type="SAM" id="Phobius"/>
    </source>
</evidence>
<keyword evidence="1" id="KW-0472">Membrane</keyword>
<keyword evidence="3" id="KW-1185">Reference proteome</keyword>
<dbReference type="RefSeq" id="WP_216240708.1">
    <property type="nucleotide sequence ID" value="NZ_JABACJ020000005.1"/>
</dbReference>